<evidence type="ECO:0000256" key="1">
    <source>
        <dbReference type="ARBA" id="ARBA00022490"/>
    </source>
</evidence>
<dbReference type="GO" id="GO:0051301">
    <property type="term" value="P:cell division"/>
    <property type="evidence" value="ECO:0007669"/>
    <property type="project" value="UniProtKB-KW"/>
</dbReference>
<evidence type="ECO:0000256" key="3">
    <source>
        <dbReference type="ARBA" id="ARBA00022618"/>
    </source>
</evidence>
<dbReference type="SUPFAM" id="SSF53623">
    <property type="entry name" value="MurD-like peptide ligases, catalytic domain"/>
    <property type="match status" value="1"/>
</dbReference>
<keyword evidence="4 10" id="KW-0547">Nucleotide-binding</keyword>
<accession>A0A0Q4AZR8</accession>
<evidence type="ECO:0000259" key="12">
    <source>
        <dbReference type="Pfam" id="PF01225"/>
    </source>
</evidence>
<keyword evidence="6 10" id="KW-0133">Cell shape</keyword>
<evidence type="ECO:0000256" key="8">
    <source>
        <dbReference type="ARBA" id="ARBA00023306"/>
    </source>
</evidence>
<evidence type="ECO:0000256" key="5">
    <source>
        <dbReference type="ARBA" id="ARBA00022840"/>
    </source>
</evidence>
<evidence type="ECO:0000256" key="10">
    <source>
        <dbReference type="HAMAP-Rule" id="MF_02019"/>
    </source>
</evidence>
<dbReference type="PATRIC" id="fig|1702214.3.peg.1054"/>
<dbReference type="PANTHER" id="PTHR43024">
    <property type="entry name" value="UDP-N-ACETYLMURAMOYL-TRIPEPTIDE--D-ALANYL-D-ALANINE LIGASE"/>
    <property type="match status" value="1"/>
</dbReference>
<gene>
    <name evidence="10" type="primary">murF</name>
    <name evidence="15" type="ORF">AL399_07310</name>
</gene>
<dbReference type="Gene3D" id="3.90.190.20">
    <property type="entry name" value="Mur ligase, C-terminal domain"/>
    <property type="match status" value="1"/>
</dbReference>
<keyword evidence="7 10" id="KW-0573">Peptidoglycan synthesis</keyword>
<dbReference type="Gene3D" id="3.40.1390.10">
    <property type="entry name" value="MurE/MurF, N-terminal domain"/>
    <property type="match status" value="1"/>
</dbReference>
<keyword evidence="2 10" id="KW-0436">Ligase</keyword>
<dbReference type="InterPro" id="IPR051046">
    <property type="entry name" value="MurCDEF_CellWall_CoF430Synth"/>
</dbReference>
<comment type="pathway">
    <text evidence="10 11">Cell wall biogenesis; peptidoglycan biosynthesis.</text>
</comment>
<evidence type="ECO:0000256" key="7">
    <source>
        <dbReference type="ARBA" id="ARBA00022984"/>
    </source>
</evidence>
<dbReference type="Pfam" id="PF02875">
    <property type="entry name" value="Mur_ligase_C"/>
    <property type="match status" value="1"/>
</dbReference>
<feature type="binding site" evidence="10">
    <location>
        <begin position="92"/>
        <end position="98"/>
    </location>
    <ligand>
        <name>ATP</name>
        <dbReference type="ChEBI" id="CHEBI:30616"/>
    </ligand>
</feature>
<dbReference type="InterPro" id="IPR036565">
    <property type="entry name" value="Mur-like_cat_sf"/>
</dbReference>
<keyword evidence="5 10" id="KW-0067">ATP-binding</keyword>
<comment type="subcellular location">
    <subcellularLocation>
        <location evidence="10 11">Cytoplasm</location>
    </subcellularLocation>
</comment>
<dbReference type="Pfam" id="PF08245">
    <property type="entry name" value="Mur_ligase_M"/>
    <property type="match status" value="1"/>
</dbReference>
<comment type="catalytic activity">
    <reaction evidence="10 11">
        <text>D-alanyl-D-alanine + UDP-N-acetyl-alpha-D-muramoyl-L-alanyl-gamma-D-glutamyl-meso-2,6-diaminopimelate + ATP = UDP-N-acetyl-alpha-D-muramoyl-L-alanyl-gamma-D-glutamyl-meso-2,6-diaminopimeloyl-D-alanyl-D-alanine + ADP + phosphate + H(+)</text>
        <dbReference type="Rhea" id="RHEA:28374"/>
        <dbReference type="ChEBI" id="CHEBI:15378"/>
        <dbReference type="ChEBI" id="CHEBI:30616"/>
        <dbReference type="ChEBI" id="CHEBI:43474"/>
        <dbReference type="ChEBI" id="CHEBI:57822"/>
        <dbReference type="ChEBI" id="CHEBI:61386"/>
        <dbReference type="ChEBI" id="CHEBI:83905"/>
        <dbReference type="ChEBI" id="CHEBI:456216"/>
        <dbReference type="EC" id="6.3.2.10"/>
    </reaction>
</comment>
<dbReference type="AlphaFoldDB" id="A0A0Q4AZR8"/>
<dbReference type="NCBIfam" id="TIGR01143">
    <property type="entry name" value="murF"/>
    <property type="match status" value="1"/>
</dbReference>
<dbReference type="EMBL" id="LIIK01000038">
    <property type="protein sequence ID" value="KQM08447.1"/>
    <property type="molecule type" value="Genomic_DNA"/>
</dbReference>
<evidence type="ECO:0000256" key="11">
    <source>
        <dbReference type="RuleBase" id="RU004136"/>
    </source>
</evidence>
<keyword evidence="9 10" id="KW-0961">Cell wall biogenesis/degradation</keyword>
<evidence type="ECO:0000256" key="2">
    <source>
        <dbReference type="ARBA" id="ARBA00022598"/>
    </source>
</evidence>
<dbReference type="InterPro" id="IPR005863">
    <property type="entry name" value="UDP-N-AcMur_synth"/>
</dbReference>
<dbReference type="GO" id="GO:0071555">
    <property type="term" value="P:cell wall organization"/>
    <property type="evidence" value="ECO:0007669"/>
    <property type="project" value="UniProtKB-KW"/>
</dbReference>
<keyword evidence="1 10" id="KW-0963">Cytoplasm</keyword>
<evidence type="ECO:0000313" key="15">
    <source>
        <dbReference type="EMBL" id="KQM08447.1"/>
    </source>
</evidence>
<dbReference type="InterPro" id="IPR036615">
    <property type="entry name" value="Mur_ligase_C_dom_sf"/>
</dbReference>
<dbReference type="SUPFAM" id="SSF53244">
    <property type="entry name" value="MurD-like peptide ligases, peptide-binding domain"/>
    <property type="match status" value="1"/>
</dbReference>
<dbReference type="InterPro" id="IPR013221">
    <property type="entry name" value="Mur_ligase_cen"/>
</dbReference>
<keyword evidence="3 10" id="KW-0132">Cell division</keyword>
<dbReference type="Proteomes" id="UP000054172">
    <property type="component" value="Unassembled WGS sequence"/>
</dbReference>
<dbReference type="InterPro" id="IPR000713">
    <property type="entry name" value="Mur_ligase_N"/>
</dbReference>
<dbReference type="HAMAP" id="MF_02019">
    <property type="entry name" value="MurF"/>
    <property type="match status" value="1"/>
</dbReference>
<feature type="domain" description="Mur ligase N-terminal catalytic" evidence="12">
    <location>
        <begin position="12"/>
        <end position="74"/>
    </location>
</feature>
<dbReference type="UniPathway" id="UPA00219"/>
<keyword evidence="8 10" id="KW-0131">Cell cycle</keyword>
<dbReference type="GO" id="GO:0008360">
    <property type="term" value="P:regulation of cell shape"/>
    <property type="evidence" value="ECO:0007669"/>
    <property type="project" value="UniProtKB-KW"/>
</dbReference>
<organism evidence="15 16">
    <name type="scientific">Candidatus [Bacteroides] periocalifornicus</name>
    <dbReference type="NCBI Taxonomy" id="1702214"/>
    <lineage>
        <taxon>Bacteria</taxon>
        <taxon>Pseudomonadati</taxon>
        <taxon>Bacteroidota</taxon>
    </lineage>
</organism>
<evidence type="ECO:0000256" key="9">
    <source>
        <dbReference type="ARBA" id="ARBA00023316"/>
    </source>
</evidence>
<sequence>MYRCFTPGAGACIDSRSVRPKCIFFGLPGARVDGADYARAALAAGARLAVVERADLEGVEGVVVVPNAREALQQVALLHRDTLRIPIVAITGSNGKTTTRLLTVAALATELKVWGTEGNLNNDLGVPLSLLGLQPGIDIAVLELGANHPGEIRALCQIARPTHGLITGIGNAHLEGFGSLEGVAHAKGELFEYLKETGGLAFVNGDDKLVVQMAQRVHMGCMASSYTRAAYRAQGHLDANGFLSLEFTWASRQYMVNTQLAGLYNIPNVLAAIHVASYFGVEMPRVVEGISQYHPENNRSAIVQRGERRLLVDCYNANPTSMRAALESFFSLPSQEEKVAILGEMRELGSASRASHAEIVELLREHPDVGVVLVGKEWSGLEGDYPRFDSCEACKDSLQSYLPNGVLVLLKGSRGVELEKLLEIL</sequence>
<feature type="domain" description="Mur ligase C-terminal" evidence="13">
    <location>
        <begin position="299"/>
        <end position="398"/>
    </location>
</feature>
<dbReference type="GO" id="GO:0005737">
    <property type="term" value="C:cytoplasm"/>
    <property type="evidence" value="ECO:0007669"/>
    <property type="project" value="UniProtKB-SubCell"/>
</dbReference>
<dbReference type="SUPFAM" id="SSF63418">
    <property type="entry name" value="MurE/MurF N-terminal domain"/>
    <property type="match status" value="1"/>
</dbReference>
<keyword evidence="16" id="KW-1185">Reference proteome</keyword>
<dbReference type="Gene3D" id="3.40.1190.10">
    <property type="entry name" value="Mur-like, catalytic domain"/>
    <property type="match status" value="1"/>
</dbReference>
<dbReference type="GO" id="GO:0047480">
    <property type="term" value="F:UDP-N-acetylmuramoyl-tripeptide-D-alanyl-D-alanine ligase activity"/>
    <property type="evidence" value="ECO:0007669"/>
    <property type="project" value="UniProtKB-UniRule"/>
</dbReference>
<evidence type="ECO:0000259" key="14">
    <source>
        <dbReference type="Pfam" id="PF08245"/>
    </source>
</evidence>
<evidence type="ECO:0000313" key="16">
    <source>
        <dbReference type="Proteomes" id="UP000054172"/>
    </source>
</evidence>
<dbReference type="InterPro" id="IPR004101">
    <property type="entry name" value="Mur_ligase_C"/>
</dbReference>
<dbReference type="PANTHER" id="PTHR43024:SF1">
    <property type="entry name" value="UDP-N-ACETYLMURAMOYL-TRIPEPTIDE--D-ALANYL-D-ALANINE LIGASE"/>
    <property type="match status" value="1"/>
</dbReference>
<evidence type="ECO:0000259" key="13">
    <source>
        <dbReference type="Pfam" id="PF02875"/>
    </source>
</evidence>
<comment type="similarity">
    <text evidence="10">Belongs to the MurCDEF family. MurF subfamily.</text>
</comment>
<dbReference type="STRING" id="1702214.AL399_07310"/>
<name>A0A0Q4AZR8_9BACT</name>
<dbReference type="InterPro" id="IPR035911">
    <property type="entry name" value="MurE/MurF_N"/>
</dbReference>
<dbReference type="GO" id="GO:0005524">
    <property type="term" value="F:ATP binding"/>
    <property type="evidence" value="ECO:0007669"/>
    <property type="project" value="UniProtKB-UniRule"/>
</dbReference>
<evidence type="ECO:0000256" key="4">
    <source>
        <dbReference type="ARBA" id="ARBA00022741"/>
    </source>
</evidence>
<dbReference type="GO" id="GO:0008766">
    <property type="term" value="F:UDP-N-acetylmuramoylalanyl-D-glutamyl-2,6-diaminopimelate-D-alanyl-D-alanine ligase activity"/>
    <property type="evidence" value="ECO:0007669"/>
    <property type="project" value="RHEA"/>
</dbReference>
<protein>
    <recommendedName>
        <fullName evidence="10 11">UDP-N-acetylmuramoyl-tripeptide--D-alanyl-D-alanine ligase</fullName>
        <ecNumber evidence="10 11">6.3.2.10</ecNumber>
    </recommendedName>
    <alternativeName>
        <fullName evidence="10">D-alanyl-D-alanine-adding enzyme</fullName>
    </alternativeName>
</protein>
<feature type="domain" description="Mur ligase central" evidence="14">
    <location>
        <begin position="90"/>
        <end position="276"/>
    </location>
</feature>
<comment type="function">
    <text evidence="10 11">Involved in cell wall formation. Catalyzes the final step in the synthesis of UDP-N-acetylmuramoyl-pentapeptide, the precursor of murein.</text>
</comment>
<proteinExistence type="inferred from homology"/>
<dbReference type="EC" id="6.3.2.10" evidence="10 11"/>
<dbReference type="GO" id="GO:0009252">
    <property type="term" value="P:peptidoglycan biosynthetic process"/>
    <property type="evidence" value="ECO:0007669"/>
    <property type="project" value="UniProtKB-UniRule"/>
</dbReference>
<reference evidence="15" key="1">
    <citation type="submission" date="2015-08" db="EMBL/GenBank/DDBJ databases">
        <title>Candidatus Bacteriodes Periocalifornicus.</title>
        <authorList>
            <person name="McLean J.S."/>
            <person name="Kelley S."/>
        </authorList>
    </citation>
    <scope>NUCLEOTIDE SEQUENCE [LARGE SCALE GENOMIC DNA]</scope>
    <source>
        <strain evidence="15">12B</strain>
    </source>
</reference>
<evidence type="ECO:0000256" key="6">
    <source>
        <dbReference type="ARBA" id="ARBA00022960"/>
    </source>
</evidence>
<dbReference type="Pfam" id="PF01225">
    <property type="entry name" value="Mur_ligase"/>
    <property type="match status" value="1"/>
</dbReference>
<comment type="caution">
    <text evidence="15">The sequence shown here is derived from an EMBL/GenBank/DDBJ whole genome shotgun (WGS) entry which is preliminary data.</text>
</comment>